<keyword evidence="4" id="KW-0716">Sensory transduction</keyword>
<evidence type="ECO:0000256" key="11">
    <source>
        <dbReference type="SAM" id="Phobius"/>
    </source>
</evidence>
<evidence type="ECO:0000256" key="6">
    <source>
        <dbReference type="ARBA" id="ARBA00022925"/>
    </source>
</evidence>
<evidence type="ECO:0000256" key="9">
    <source>
        <dbReference type="ARBA" id="ARBA00023136"/>
    </source>
</evidence>
<feature type="transmembrane region" description="Helical" evidence="11">
    <location>
        <begin position="198"/>
        <end position="220"/>
    </location>
</feature>
<evidence type="ECO:0000256" key="1">
    <source>
        <dbReference type="ARBA" id="ARBA00004141"/>
    </source>
</evidence>
<keyword evidence="3" id="KW-0600">Photoreceptor protein</keyword>
<dbReference type="PANTHER" id="PTHR28286:SF2">
    <property type="entry name" value="BACTERIORHODOPSIN _OPSIN, NOPA (EUROFUNG)"/>
    <property type="match status" value="1"/>
</dbReference>
<evidence type="ECO:0000313" key="12">
    <source>
        <dbReference type="EMBL" id="ACL43260.1"/>
    </source>
</evidence>
<keyword evidence="8" id="KW-0157">Chromophore</keyword>
<dbReference type="eggNOG" id="COG5524">
    <property type="taxonomic scope" value="Bacteria"/>
</dbReference>
<dbReference type="InterPro" id="IPR001425">
    <property type="entry name" value="Arc/bac/fun_rhodopsins"/>
</dbReference>
<dbReference type="OrthoDB" id="70408at2"/>
<feature type="transmembrane region" description="Helical" evidence="11">
    <location>
        <begin position="169"/>
        <end position="192"/>
    </location>
</feature>
<keyword evidence="10" id="KW-0675">Receptor</keyword>
<keyword evidence="7 11" id="KW-1133">Transmembrane helix</keyword>
<keyword evidence="5 11" id="KW-0812">Transmembrane</keyword>
<evidence type="ECO:0000256" key="3">
    <source>
        <dbReference type="ARBA" id="ARBA00022543"/>
    </source>
</evidence>
<dbReference type="HOGENOM" id="CLU_054785_5_0_3"/>
<comment type="similarity">
    <text evidence="2">Belongs to the archaeal/bacterial/fungal opsin family.</text>
</comment>
<keyword evidence="9 11" id="KW-0472">Membrane</keyword>
<keyword evidence="6" id="KW-0681">Retinal protein</keyword>
<feature type="transmembrane region" description="Helical" evidence="11">
    <location>
        <begin position="6"/>
        <end position="22"/>
    </location>
</feature>
<proteinExistence type="inferred from homology"/>
<dbReference type="STRING" id="395961.Cyan7425_0874"/>
<organism evidence="12">
    <name type="scientific">Cyanothece sp. (strain PCC 7425 / ATCC 29141)</name>
    <dbReference type="NCBI Taxonomy" id="395961"/>
    <lineage>
        <taxon>Bacteria</taxon>
        <taxon>Bacillati</taxon>
        <taxon>Cyanobacteriota</taxon>
        <taxon>Cyanophyceae</taxon>
        <taxon>Gomontiellales</taxon>
        <taxon>Cyanothecaceae</taxon>
        <taxon>Cyanothece</taxon>
    </lineage>
</organism>
<gene>
    <name evidence="12" type="ordered locus">Cyan7425_0874</name>
</gene>
<protein>
    <submittedName>
        <fullName evidence="12">Rhodopsin</fullName>
    </submittedName>
</protein>
<dbReference type="Pfam" id="PF01036">
    <property type="entry name" value="Bac_rhodopsin"/>
    <property type="match status" value="1"/>
</dbReference>
<dbReference type="Gene3D" id="1.20.1070.10">
    <property type="entry name" value="Rhodopsin 7-helix transmembrane proteins"/>
    <property type="match status" value="1"/>
</dbReference>
<dbReference type="SUPFAM" id="SSF81321">
    <property type="entry name" value="Family A G protein-coupled receptor-like"/>
    <property type="match status" value="1"/>
</dbReference>
<comment type="subcellular location">
    <subcellularLocation>
        <location evidence="1">Membrane</location>
        <topology evidence="1">Multi-pass membrane protein</topology>
    </subcellularLocation>
</comment>
<feature type="transmembrane region" description="Helical" evidence="11">
    <location>
        <begin position="100"/>
        <end position="117"/>
    </location>
</feature>
<evidence type="ECO:0000256" key="4">
    <source>
        <dbReference type="ARBA" id="ARBA00022606"/>
    </source>
</evidence>
<evidence type="ECO:0000256" key="2">
    <source>
        <dbReference type="ARBA" id="ARBA00008130"/>
    </source>
</evidence>
<evidence type="ECO:0000256" key="7">
    <source>
        <dbReference type="ARBA" id="ARBA00022989"/>
    </source>
</evidence>
<dbReference type="PANTHER" id="PTHR28286">
    <property type="match status" value="1"/>
</dbReference>
<sequence length="233" mass="25870">MLAQSFWWFYAGLEAIAVFYLAQLSRSPWGVPRCFYQLAIGISLWSGLMAVLLALGAGQVELGGQVISYARYLDCLIATPGVLLSLCWTGMLTLRREKHLIHALLGMAGVMVFSSWMGDLSTSRACYLWYANSGVAFGAIMKVVWGFLRETAQLQSHPLMPSFYDCLAAYLTVSWGGYALVWVMGSAGWGVIDPTQEAFLFCLLSFAGQTGFLLFNLYGLRRLNQLRLRSLAR</sequence>
<dbReference type="EMBL" id="CP001344">
    <property type="protein sequence ID" value="ACL43260.1"/>
    <property type="molecule type" value="Genomic_DNA"/>
</dbReference>
<dbReference type="GO" id="GO:0016020">
    <property type="term" value="C:membrane"/>
    <property type="evidence" value="ECO:0007669"/>
    <property type="project" value="UniProtKB-SubCell"/>
</dbReference>
<feature type="transmembrane region" description="Helical" evidence="11">
    <location>
        <begin position="69"/>
        <end position="88"/>
    </location>
</feature>
<evidence type="ECO:0000256" key="8">
    <source>
        <dbReference type="ARBA" id="ARBA00022991"/>
    </source>
</evidence>
<dbReference type="GO" id="GO:0007602">
    <property type="term" value="P:phototransduction"/>
    <property type="evidence" value="ECO:0007669"/>
    <property type="project" value="UniProtKB-KW"/>
</dbReference>
<dbReference type="AlphaFoldDB" id="B8HWV7"/>
<evidence type="ECO:0000256" key="10">
    <source>
        <dbReference type="ARBA" id="ARBA00023170"/>
    </source>
</evidence>
<accession>B8HWV7</accession>
<reference evidence="12" key="1">
    <citation type="submission" date="2009-01" db="EMBL/GenBank/DDBJ databases">
        <title>Complete sequence of chromosome Cyanothece sp. PCC 7425.</title>
        <authorList>
            <consortium name="US DOE Joint Genome Institute"/>
            <person name="Lucas S."/>
            <person name="Copeland A."/>
            <person name="Lapidus A."/>
            <person name="Glavina del Rio T."/>
            <person name="Dalin E."/>
            <person name="Tice H."/>
            <person name="Bruce D."/>
            <person name="Goodwin L."/>
            <person name="Pitluck S."/>
            <person name="Sims D."/>
            <person name="Meineke L."/>
            <person name="Brettin T."/>
            <person name="Detter J.C."/>
            <person name="Han C."/>
            <person name="Larimer F."/>
            <person name="Land M."/>
            <person name="Hauser L."/>
            <person name="Kyrpides N."/>
            <person name="Ovchinnikova G."/>
            <person name="Liberton M."/>
            <person name="Stoeckel J."/>
            <person name="Banerjee A."/>
            <person name="Singh A."/>
            <person name="Page L."/>
            <person name="Sato H."/>
            <person name="Zhao L."/>
            <person name="Sherman L."/>
            <person name="Pakrasi H."/>
            <person name="Richardson P."/>
        </authorList>
    </citation>
    <scope>NUCLEOTIDE SEQUENCE</scope>
    <source>
        <strain evidence="12">PCC 7425</strain>
    </source>
</reference>
<name>B8HWV7_CYAP4</name>
<dbReference type="KEGG" id="cyn:Cyan7425_0874"/>
<evidence type="ECO:0000256" key="5">
    <source>
        <dbReference type="ARBA" id="ARBA00022692"/>
    </source>
</evidence>
<dbReference type="GO" id="GO:0009881">
    <property type="term" value="F:photoreceptor activity"/>
    <property type="evidence" value="ECO:0007669"/>
    <property type="project" value="UniProtKB-KW"/>
</dbReference>
<dbReference type="SMART" id="SM01021">
    <property type="entry name" value="Bac_rhodopsin"/>
    <property type="match status" value="1"/>
</dbReference>
<feature type="transmembrane region" description="Helical" evidence="11">
    <location>
        <begin position="34"/>
        <end position="57"/>
    </location>
</feature>
<feature type="transmembrane region" description="Helical" evidence="11">
    <location>
        <begin position="129"/>
        <end position="148"/>
    </location>
</feature>